<organism evidence="3 4">
    <name type="scientific">Xylanibacter caecicola</name>
    <dbReference type="NCBI Taxonomy" id="2736294"/>
    <lineage>
        <taxon>Bacteria</taxon>
        <taxon>Pseudomonadati</taxon>
        <taxon>Bacteroidota</taxon>
        <taxon>Bacteroidia</taxon>
        <taxon>Bacteroidales</taxon>
        <taxon>Prevotellaceae</taxon>
        <taxon>Xylanibacter</taxon>
    </lineage>
</organism>
<dbReference type="EMBL" id="JABKKJ010000022">
    <property type="protein sequence ID" value="NPE25944.1"/>
    <property type="molecule type" value="Genomic_DNA"/>
</dbReference>
<reference evidence="3 4" key="1">
    <citation type="submission" date="2020-05" db="EMBL/GenBank/DDBJ databases">
        <title>Distinct polysaccharide utilization as determinants for interspecies competition between intestinal Prevotella spp.</title>
        <authorList>
            <person name="Galvez E.J.C."/>
            <person name="Iljazovic A."/>
            <person name="Strowig T."/>
        </authorList>
    </citation>
    <scope>NUCLEOTIDE SEQUENCE [LARGE SCALE GENOMIC DNA]</scope>
    <source>
        <strain evidence="3 4">PCHR</strain>
    </source>
</reference>
<gene>
    <name evidence="3" type="ORF">HPS54_10525</name>
</gene>
<name>A0ABX2B356_9BACT</name>
<keyword evidence="2" id="KW-0732">Signal</keyword>
<sequence>MKKILICAALLSAFVVNPATAQKKKKRVKAQPVIQLSEEELIKQARLEQMTDATQKIMFVDSIVVDKDMFLGKYAISPESGTLCRYNEMFKNGSKPESYLHINELGNKCYFSDKDKAGNMKLYTSDRLGNQWTEPAAITVLDDDNELEQMNYPYIMTDGTTLYFAAQGSGSIGGYDIFETRYDSETGTYLKPENIGMPFNSTANDYMYAIDETAGIGWFATDRNQPEGKVCVYIFVAPETRQVYSAENYTKEQIKQFADISSIADTWGKGGERNNALNKVREIRNGNGHKEDAKNKISFVINDDVTYNSISDFKVSGNMEKFKQLNEMRALAKTLSDKIEKAREQYANGDMTVRNRLKATILANEKENEKLEMQIRQLEKDIRNSENILLNQKRANHYE</sequence>
<evidence type="ECO:0000256" key="2">
    <source>
        <dbReference type="SAM" id="SignalP"/>
    </source>
</evidence>
<feature type="chain" id="PRO_5047386745" description="WD40 repeat protein" evidence="2">
    <location>
        <begin position="22"/>
        <end position="399"/>
    </location>
</feature>
<accession>A0ABX2B356</accession>
<comment type="caution">
    <text evidence="3">The sequence shown here is derived from an EMBL/GenBank/DDBJ whole genome shotgun (WGS) entry which is preliminary data.</text>
</comment>
<evidence type="ECO:0000256" key="1">
    <source>
        <dbReference type="SAM" id="Coils"/>
    </source>
</evidence>
<keyword evidence="1" id="KW-0175">Coiled coil</keyword>
<evidence type="ECO:0000313" key="3">
    <source>
        <dbReference type="EMBL" id="NPE25944.1"/>
    </source>
</evidence>
<evidence type="ECO:0000313" key="4">
    <source>
        <dbReference type="Proteomes" id="UP000820977"/>
    </source>
</evidence>
<dbReference type="RefSeq" id="WP_172345408.1">
    <property type="nucleotide sequence ID" value="NZ_CASYYZ010000036.1"/>
</dbReference>
<feature type="coiled-coil region" evidence="1">
    <location>
        <begin position="325"/>
        <end position="395"/>
    </location>
</feature>
<keyword evidence="4" id="KW-1185">Reference proteome</keyword>
<proteinExistence type="predicted"/>
<feature type="signal peptide" evidence="2">
    <location>
        <begin position="1"/>
        <end position="21"/>
    </location>
</feature>
<evidence type="ECO:0008006" key="5">
    <source>
        <dbReference type="Google" id="ProtNLM"/>
    </source>
</evidence>
<dbReference type="Proteomes" id="UP000820977">
    <property type="component" value="Unassembled WGS sequence"/>
</dbReference>
<protein>
    <recommendedName>
        <fullName evidence="5">WD40 repeat protein</fullName>
    </recommendedName>
</protein>